<dbReference type="Pfam" id="PF05378">
    <property type="entry name" value="Hydant_A_N"/>
    <property type="match status" value="1"/>
</dbReference>
<name>A0A2T3NAQ1_9GAMM</name>
<dbReference type="RefSeq" id="WP_107299454.1">
    <property type="nucleotide sequence ID" value="NZ_PYMB01000009.1"/>
</dbReference>
<evidence type="ECO:0000259" key="2">
    <source>
        <dbReference type="Pfam" id="PF05378"/>
    </source>
</evidence>
<evidence type="ECO:0000313" key="4">
    <source>
        <dbReference type="Proteomes" id="UP000241346"/>
    </source>
</evidence>
<organism evidence="3 4">
    <name type="scientific">Photobacterium rosenbergii</name>
    <dbReference type="NCBI Taxonomy" id="294936"/>
    <lineage>
        <taxon>Bacteria</taxon>
        <taxon>Pseudomonadati</taxon>
        <taxon>Pseudomonadota</taxon>
        <taxon>Gammaproteobacteria</taxon>
        <taxon>Vibrionales</taxon>
        <taxon>Vibrionaceae</taxon>
        <taxon>Photobacterium</taxon>
    </lineage>
</organism>
<evidence type="ECO:0000313" key="3">
    <source>
        <dbReference type="EMBL" id="PSW10818.1"/>
    </source>
</evidence>
<dbReference type="Gene3D" id="3.30.420.40">
    <property type="match status" value="1"/>
</dbReference>
<dbReference type="OrthoDB" id="9768323at2"/>
<sequence length="537" mass="57058">MEEKQFRLGQFRLGIDVGGTNTDGVLLDAALNCVAKVKVATTADIASGIDGAISALLQQANITGDQVQHAMLGTTQCTNAIVERKGLDRVGMIRLSLPSGSSVPPLCGWSREWQDLLGGHFYEAHGGYEYDGQLIAEIQQAEIRQLCQQMRGKVDSVAICGVFSPVNNQQELQVAQWLREELPGVGLSLSHKIGSLGMLERENATILNAALQGTAKRFVEGFCHALEAHRINVTPYFGQNDGTLMSQEFALKYPILTVACGPTNSIRGASHLTKLADAIVVDVGGTTSDIGALTHGYPRESSAAVELGEVRTNFRMPDILAIGIGGGTVVKGVESGVDGSIQGSDARSLELGPESVGHQLTHKARSFGGDTLTLTDIALEMGAMTWTGEPQAQPLGIDMITADRVYQQMVERVEEGIDKMKTSAAKVPVILVGGGSALLPDSFSGVSEVVRPEHFEVANAIGVALGEISGQLDKIVEVAPDQRQAILKALEIEAEQMAVEAGACPDSVQVIERHEIPLSYLQGNRVHVKIKAAGKIA</sequence>
<feature type="domain" description="Hydantoinase A/oxoprolinase" evidence="1">
    <location>
        <begin position="201"/>
        <end position="383"/>
    </location>
</feature>
<accession>A0A2T3NAQ1</accession>
<dbReference type="EMBL" id="PYMB01000009">
    <property type="protein sequence ID" value="PSW10818.1"/>
    <property type="molecule type" value="Genomic_DNA"/>
</dbReference>
<feature type="domain" description="Hydantoinase/oxoprolinase N-terminal" evidence="2">
    <location>
        <begin position="12"/>
        <end position="181"/>
    </location>
</feature>
<dbReference type="InterPro" id="IPR008040">
    <property type="entry name" value="Hydant_A_N"/>
</dbReference>
<protein>
    <submittedName>
        <fullName evidence="3">Hydantoinase subunit beta</fullName>
    </submittedName>
</protein>
<dbReference type="PANTHER" id="PTHR11365:SF10">
    <property type="entry name" value="HYDANTOINASE_OXOPROLINASE"/>
    <property type="match status" value="1"/>
</dbReference>
<comment type="caution">
    <text evidence="3">The sequence shown here is derived from an EMBL/GenBank/DDBJ whole genome shotgun (WGS) entry which is preliminary data.</text>
</comment>
<dbReference type="InterPro" id="IPR002821">
    <property type="entry name" value="Hydantoinase_A"/>
</dbReference>
<dbReference type="InterPro" id="IPR043129">
    <property type="entry name" value="ATPase_NBD"/>
</dbReference>
<gene>
    <name evidence="3" type="ORF">C9J01_17620</name>
</gene>
<dbReference type="Proteomes" id="UP000241346">
    <property type="component" value="Unassembled WGS sequence"/>
</dbReference>
<dbReference type="GO" id="GO:0016787">
    <property type="term" value="F:hydrolase activity"/>
    <property type="evidence" value="ECO:0007669"/>
    <property type="project" value="InterPro"/>
</dbReference>
<dbReference type="AlphaFoldDB" id="A0A2T3NAQ1"/>
<dbReference type="SUPFAM" id="SSF53067">
    <property type="entry name" value="Actin-like ATPase domain"/>
    <property type="match status" value="2"/>
</dbReference>
<reference evidence="3 4" key="1">
    <citation type="submission" date="2018-03" db="EMBL/GenBank/DDBJ databases">
        <title>Whole genome sequencing of Histamine producing bacteria.</title>
        <authorList>
            <person name="Butler K."/>
        </authorList>
    </citation>
    <scope>NUCLEOTIDE SEQUENCE [LARGE SCALE GENOMIC DNA]</scope>
    <source>
        <strain evidence="3 4">DSM 19138</strain>
    </source>
</reference>
<proteinExistence type="predicted"/>
<dbReference type="Pfam" id="PF01968">
    <property type="entry name" value="Hydantoinase_A"/>
    <property type="match status" value="1"/>
</dbReference>
<dbReference type="PANTHER" id="PTHR11365">
    <property type="entry name" value="5-OXOPROLINASE RELATED"/>
    <property type="match status" value="1"/>
</dbReference>
<dbReference type="InterPro" id="IPR045079">
    <property type="entry name" value="Oxoprolinase-like"/>
</dbReference>
<evidence type="ECO:0000259" key="1">
    <source>
        <dbReference type="Pfam" id="PF01968"/>
    </source>
</evidence>